<keyword evidence="3" id="KW-1185">Reference proteome</keyword>
<evidence type="ECO:0000256" key="1">
    <source>
        <dbReference type="SAM" id="MobiDB-lite"/>
    </source>
</evidence>
<name>A0ABY8MKF9_9SPIO</name>
<dbReference type="Proteomes" id="UP001228690">
    <property type="component" value="Chromosome"/>
</dbReference>
<evidence type="ECO:0000313" key="3">
    <source>
        <dbReference type="Proteomes" id="UP001228690"/>
    </source>
</evidence>
<feature type="compositionally biased region" description="Polar residues" evidence="1">
    <location>
        <begin position="351"/>
        <end position="360"/>
    </location>
</feature>
<evidence type="ECO:0000313" key="2">
    <source>
        <dbReference type="EMBL" id="WGK70353.1"/>
    </source>
</evidence>
<dbReference type="RefSeq" id="WP_326928564.1">
    <property type="nucleotide sequence ID" value="NZ_CP123443.1"/>
</dbReference>
<proteinExistence type="predicted"/>
<feature type="region of interest" description="Disordered" evidence="1">
    <location>
        <begin position="837"/>
        <end position="857"/>
    </location>
</feature>
<dbReference type="EMBL" id="CP123443">
    <property type="protein sequence ID" value="WGK70353.1"/>
    <property type="molecule type" value="Genomic_DNA"/>
</dbReference>
<organism evidence="2 3">
    <name type="scientific">Candidatus Haliotispira prima</name>
    <dbReference type="NCBI Taxonomy" id="3034016"/>
    <lineage>
        <taxon>Bacteria</taxon>
        <taxon>Pseudomonadati</taxon>
        <taxon>Spirochaetota</taxon>
        <taxon>Spirochaetia</taxon>
        <taxon>Spirochaetales</taxon>
        <taxon>Spirochaetaceae</taxon>
        <taxon>Candidatus Haliotispira</taxon>
    </lineage>
</organism>
<evidence type="ECO:0008006" key="4">
    <source>
        <dbReference type="Google" id="ProtNLM"/>
    </source>
</evidence>
<feature type="compositionally biased region" description="Polar residues" evidence="1">
    <location>
        <begin position="246"/>
        <end position="273"/>
    </location>
</feature>
<feature type="region of interest" description="Disordered" evidence="1">
    <location>
        <begin position="345"/>
        <end position="392"/>
    </location>
</feature>
<reference evidence="2 3" key="1">
    <citation type="submission" date="2023-04" db="EMBL/GenBank/DDBJ databases">
        <title>Spirochaete genome identified in red abalone sample constitutes a novel genus.</title>
        <authorList>
            <person name="Sharma S.P."/>
            <person name="Purcell C.M."/>
            <person name="Hyde J.R."/>
            <person name="Severin A.J."/>
        </authorList>
    </citation>
    <scope>NUCLEOTIDE SEQUENCE [LARGE SCALE GENOMIC DNA]</scope>
    <source>
        <strain evidence="2 3">SP-2023</strain>
    </source>
</reference>
<feature type="compositionally biased region" description="Basic residues" evidence="1">
    <location>
        <begin position="368"/>
        <end position="385"/>
    </location>
</feature>
<gene>
    <name evidence="2" type="ORF">P0082_05690</name>
</gene>
<protein>
    <recommendedName>
        <fullName evidence="4">HEAT repeat domain-containing protein</fullName>
    </recommendedName>
</protein>
<feature type="region of interest" description="Disordered" evidence="1">
    <location>
        <begin position="31"/>
        <end position="55"/>
    </location>
</feature>
<accession>A0ABY8MKF9</accession>
<sequence>MRCLPAYTTIFYKTLFHRTSRSKQKSNFAIIADNSSQTGPEPRKKYGRNYSEKTGSKEQIYGKSAIEMAHRIMPANRNTPSTQLPALLMALFALLTACGSFTRQSSVQFIQSNTRRIIENENIRLELSESDVPLILPYFQNPSTSSQEFRQATLTLLQRSREDVRLRYLDVLIYALEDPGTAVQNLAEGMMKAQSTNPGWHRKILRYPLLTQITSTQIEGNPPPANQKTMLDPSAASALSKERNKPGQSDGQTEQDSGRNTTQNSETGNTENARQSIATERLFSAALLKAAGILQAPLSRDQVQYLIAVYSPNTGLLPYLATILVRSHPPEAMDNFALFPITEEQAEASKPKSTPESTGIEQAGAKNQRAKGKRVRNKGAKNKKTKGLETKSLANAPGLSQSYSNGAYYQSLGLGDSNGRILFLQSAGLLTVQLNNSFKGLTRNKQRQNAKIILERQYQDLLQSVFYFIFDNNLQVRREAANVLGTWPAMASAPESEEQASDPVSAFLIRQLNEQTELNAHQLSLIFAVLTQRDAADSHKAILELFYRHRQTMPQDKQTAYIRHFQRQGVPFASVYVQFLRQSGKSGKTSFPEKIGATNRSTAIQIADASGGQLISDSRQLELFKQLSQEQQSTILQIYFFQEMELQPEYRSFFTDFLIHTVQLDLSNLLYTFFSRNAYDLFEHYNNLRKFRFSDIEVHTLEIIRQNLEVLLQIVPDQTLFSLIDWESLGYFDDREARALWQRYTSSEPDSGETQQNDSPDFQQEWRALRQTMTQRIADSDDTKRLIFDATLEQNAENQWFLNWFKVYCILLFRGVQPGQWPVMPRTKTRNRQTLNLETGPGERKEETDPVTGTNDRIRNTLPNLQEASLVWQHLLEMLYRQNNEAVQPSTLRIEKEILAAGDLMHDYRLWQAWPTFIREGNYSNLTIYDQYLQEILKLDEQTKLLQLQIQELFLQGTIALTSPSPSLPVPARPPPLVRLQQHLAEIRQERKDLEIQFSQRRSTLDQAELGLSRQLWQDYFFRTQKLRKEWQSAGNMAKVWLPYLFPEFDLFFLERLVRQVRQNALLH</sequence>
<feature type="region of interest" description="Disordered" evidence="1">
    <location>
        <begin position="216"/>
        <end position="273"/>
    </location>
</feature>